<evidence type="ECO:0000313" key="2">
    <source>
        <dbReference type="EMBL" id="AGF79646.1"/>
    </source>
</evidence>
<dbReference type="Pfam" id="PF04230">
    <property type="entry name" value="PS_pyruv_trans"/>
    <property type="match status" value="1"/>
</dbReference>
<dbReference type="InterPro" id="IPR007345">
    <property type="entry name" value="Polysacch_pyruvyl_Trfase"/>
</dbReference>
<dbReference type="KEGG" id="dsf:UWK_03117"/>
<evidence type="ECO:0000259" key="1">
    <source>
        <dbReference type="Pfam" id="PF04230"/>
    </source>
</evidence>
<accession>M1PTI0</accession>
<dbReference type="AlphaFoldDB" id="M1PTI0"/>
<dbReference type="HOGENOM" id="CLU_063225_0_0_7"/>
<reference evidence="3" key="1">
    <citation type="journal article" date="2013" name="Stand. Genomic Sci.">
        <title>Complete genome sequence of Desulfocapsa sulfexigens, a marine deltaproteobacterium specialized in disproportionating inorganic sulfur compounds.</title>
        <authorList>
            <person name="Finster K.W."/>
            <person name="Kjeldsen K.U."/>
            <person name="Kube M."/>
            <person name="Reinhardt R."/>
            <person name="Mussmann M."/>
            <person name="Amann R."/>
            <person name="Schreiber L."/>
        </authorList>
    </citation>
    <scope>NUCLEOTIDE SEQUENCE [LARGE SCALE GENOMIC DNA]</scope>
    <source>
        <strain evidence="3">DSM 10523 / SB164P1</strain>
    </source>
</reference>
<name>M1PTI0_DESSD</name>
<protein>
    <recommendedName>
        <fullName evidence="1">Polysaccharide pyruvyl transferase domain-containing protein</fullName>
    </recommendedName>
</protein>
<dbReference type="RefSeq" id="WP_015405330.1">
    <property type="nucleotide sequence ID" value="NC_020304.1"/>
</dbReference>
<proteinExistence type="predicted"/>
<dbReference type="OrthoDB" id="2522120at2"/>
<feature type="domain" description="Polysaccharide pyruvyl transferase" evidence="1">
    <location>
        <begin position="12"/>
        <end position="308"/>
    </location>
</feature>
<dbReference type="Proteomes" id="UP000011721">
    <property type="component" value="Chromosome"/>
</dbReference>
<dbReference type="STRING" id="1167006.UWK_03117"/>
<dbReference type="EMBL" id="CP003985">
    <property type="protein sequence ID" value="AGF79646.1"/>
    <property type="molecule type" value="Genomic_DNA"/>
</dbReference>
<gene>
    <name evidence="2" type="ordered locus">UWK_03117</name>
</gene>
<sequence length="381" mass="43506">MRILHVASFLGNIGDNASHMGFKRIIDSFFSKYEIHRMEIRKFYKSYTLKDKCEFNEGFIDYANTFDLLVIGGGGFLDYWVKDSFTGTTIDFFPGVLKKLTTPMLITSIGCNPHREVPEGNITKFRRFLDELCARPNIKIALRNDGSVNSFKDEIGEHYLEYMEEILDNGYFYEPVELDPIFTNGKRYVAVNITSDQLTMKSNSRGNIDTARYYEELSKSLTYLISQEDFDVVLVPHIYSDLRAISDLLVTMDDFLIRRHVTIAPCIQYDKGANLLFSIYKNSGLVLGMRYHANVCNMAMVKPIVGLAALDRVQYAYDSLNLNDRYVTVAGSFSDELVSKASKTLHETEESVNKYRQSIDLAKKRTLKIYGQMFSQLGVAG</sequence>
<dbReference type="eggNOG" id="COG2327">
    <property type="taxonomic scope" value="Bacteria"/>
</dbReference>
<organism evidence="2 3">
    <name type="scientific">Desulfocapsa sulfexigens (strain DSM 10523 / SB164P1)</name>
    <dbReference type="NCBI Taxonomy" id="1167006"/>
    <lineage>
        <taxon>Bacteria</taxon>
        <taxon>Pseudomonadati</taxon>
        <taxon>Thermodesulfobacteriota</taxon>
        <taxon>Desulfobulbia</taxon>
        <taxon>Desulfobulbales</taxon>
        <taxon>Desulfocapsaceae</taxon>
        <taxon>Desulfocapsa</taxon>
    </lineage>
</organism>
<keyword evidence="3" id="KW-1185">Reference proteome</keyword>
<evidence type="ECO:0000313" key="3">
    <source>
        <dbReference type="Proteomes" id="UP000011721"/>
    </source>
</evidence>